<evidence type="ECO:0000313" key="2">
    <source>
        <dbReference type="Proteomes" id="UP000549616"/>
    </source>
</evidence>
<accession>A0A853B8P6</accession>
<reference evidence="1 2" key="1">
    <citation type="submission" date="2020-07" db="EMBL/GenBank/DDBJ databases">
        <title>Sequencing the genomes of 1000 actinobacteria strains.</title>
        <authorList>
            <person name="Klenk H.-P."/>
        </authorList>
    </citation>
    <scope>NUCLEOTIDE SEQUENCE [LARGE SCALE GENOMIC DNA]</scope>
    <source>
        <strain evidence="1 2">DSM 104006</strain>
    </source>
</reference>
<gene>
    <name evidence="1" type="ORF">HNR02_005011</name>
</gene>
<keyword evidence="2" id="KW-1185">Reference proteome</keyword>
<evidence type="ECO:0000313" key="1">
    <source>
        <dbReference type="EMBL" id="NYI91688.1"/>
    </source>
</evidence>
<dbReference type="AlphaFoldDB" id="A0A853B8P6"/>
<name>A0A853B8P6_9PSEU</name>
<dbReference type="EMBL" id="JACCFK010000001">
    <property type="protein sequence ID" value="NYI91688.1"/>
    <property type="molecule type" value="Genomic_DNA"/>
</dbReference>
<dbReference type="Proteomes" id="UP000549616">
    <property type="component" value="Unassembled WGS sequence"/>
</dbReference>
<proteinExistence type="predicted"/>
<comment type="caution">
    <text evidence="1">The sequence shown here is derived from an EMBL/GenBank/DDBJ whole genome shotgun (WGS) entry which is preliminary data.</text>
</comment>
<sequence length="79" mass="8410">MNAARNPAKIGVVAGFPRRGLEEMAARWRPIEPGPGRRSRCSRSSPNCDERAAVVTALALNDYLTGLTCAAPGRPESST</sequence>
<protein>
    <submittedName>
        <fullName evidence="1">Uncharacterized protein</fullName>
    </submittedName>
</protein>
<organism evidence="1 2">
    <name type="scientific">Amycolatopsis endophytica</name>
    <dbReference type="NCBI Taxonomy" id="860233"/>
    <lineage>
        <taxon>Bacteria</taxon>
        <taxon>Bacillati</taxon>
        <taxon>Actinomycetota</taxon>
        <taxon>Actinomycetes</taxon>
        <taxon>Pseudonocardiales</taxon>
        <taxon>Pseudonocardiaceae</taxon>
        <taxon>Amycolatopsis</taxon>
    </lineage>
</organism>